<feature type="compositionally biased region" description="Basic residues" evidence="7">
    <location>
        <begin position="144"/>
        <end position="158"/>
    </location>
</feature>
<evidence type="ECO:0000256" key="7">
    <source>
        <dbReference type="SAM" id="MobiDB-lite"/>
    </source>
</evidence>
<protein>
    <submittedName>
        <fullName evidence="9">Transcription factor E2FB</fullName>
    </submittedName>
</protein>
<dbReference type="OrthoDB" id="1743261at2759"/>
<dbReference type="GO" id="GO:0090575">
    <property type="term" value="C:RNA polymerase II transcription regulator complex"/>
    <property type="evidence" value="ECO:0007669"/>
    <property type="project" value="TreeGrafter"/>
</dbReference>
<dbReference type="GO" id="GO:0000981">
    <property type="term" value="F:DNA-binding transcription factor activity, RNA polymerase II-specific"/>
    <property type="evidence" value="ECO:0007669"/>
    <property type="project" value="TreeGrafter"/>
</dbReference>
<dbReference type="InterPro" id="IPR036390">
    <property type="entry name" value="WH_DNA-bd_sf"/>
</dbReference>
<evidence type="ECO:0000256" key="6">
    <source>
        <dbReference type="RuleBase" id="RU003796"/>
    </source>
</evidence>
<dbReference type="InterPro" id="IPR032198">
    <property type="entry name" value="E2F_CC-MB"/>
</dbReference>
<dbReference type="InterPro" id="IPR037241">
    <property type="entry name" value="E2F-DP_heterodim"/>
</dbReference>
<dbReference type="SUPFAM" id="SSF144074">
    <property type="entry name" value="E2F-DP heterodimerization region"/>
    <property type="match status" value="1"/>
</dbReference>
<dbReference type="Gene3D" id="6.10.250.540">
    <property type="match status" value="1"/>
</dbReference>
<feature type="compositionally biased region" description="Polar residues" evidence="7">
    <location>
        <begin position="392"/>
        <end position="403"/>
    </location>
</feature>
<evidence type="ECO:0000259" key="8">
    <source>
        <dbReference type="SMART" id="SM01372"/>
    </source>
</evidence>
<evidence type="ECO:0000256" key="4">
    <source>
        <dbReference type="ARBA" id="ARBA00023163"/>
    </source>
</evidence>
<reference evidence="9" key="2">
    <citation type="submission" date="2019-07" db="EMBL/GenBank/DDBJ databases">
        <authorList>
            <person name="Yang Y."/>
            <person name="Bocs S."/>
            <person name="Baudouin L."/>
        </authorList>
    </citation>
    <scope>NUCLEOTIDE SEQUENCE</scope>
    <source>
        <tissue evidence="9">Spear leaf of Hainan Tall coconut</tissue>
    </source>
</reference>
<keyword evidence="2 6" id="KW-0805">Transcription regulation</keyword>
<dbReference type="Proteomes" id="UP000797356">
    <property type="component" value="Chromosome 7"/>
</dbReference>
<dbReference type="InterPro" id="IPR015633">
    <property type="entry name" value="E2F"/>
</dbReference>
<gene>
    <name evidence="9" type="ORF">COCNU_07G001570</name>
</gene>
<keyword evidence="5" id="KW-0131">Cell cycle</keyword>
<keyword evidence="4 6" id="KW-0804">Transcription</keyword>
<proteinExistence type="inferred from homology"/>
<dbReference type="PANTHER" id="PTHR12081">
    <property type="entry name" value="TRANSCRIPTION FACTOR E2F"/>
    <property type="match status" value="1"/>
</dbReference>
<feature type="region of interest" description="Disordered" evidence="7">
    <location>
        <begin position="113"/>
        <end position="158"/>
    </location>
</feature>
<comment type="similarity">
    <text evidence="1 6">Belongs to the E2F/DP family.</text>
</comment>
<accession>A0A8K0IDQ9</accession>
<dbReference type="AlphaFoldDB" id="A0A8K0IDQ9"/>
<dbReference type="GO" id="GO:0000978">
    <property type="term" value="F:RNA polymerase II cis-regulatory region sequence-specific DNA binding"/>
    <property type="evidence" value="ECO:0007669"/>
    <property type="project" value="InterPro"/>
</dbReference>
<keyword evidence="10" id="KW-1185">Reference proteome</keyword>
<organism evidence="9 10">
    <name type="scientific">Cocos nucifera</name>
    <name type="common">Coconut palm</name>
    <dbReference type="NCBI Taxonomy" id="13894"/>
    <lineage>
        <taxon>Eukaryota</taxon>
        <taxon>Viridiplantae</taxon>
        <taxon>Streptophyta</taxon>
        <taxon>Embryophyta</taxon>
        <taxon>Tracheophyta</taxon>
        <taxon>Spermatophyta</taxon>
        <taxon>Magnoliopsida</taxon>
        <taxon>Liliopsida</taxon>
        <taxon>Arecaceae</taxon>
        <taxon>Arecoideae</taxon>
        <taxon>Cocoseae</taxon>
        <taxon>Attaleinae</taxon>
        <taxon>Cocos</taxon>
    </lineage>
</organism>
<evidence type="ECO:0000256" key="5">
    <source>
        <dbReference type="ARBA" id="ARBA00023306"/>
    </source>
</evidence>
<dbReference type="EMBL" id="CM017878">
    <property type="protein sequence ID" value="KAG1354045.1"/>
    <property type="molecule type" value="Genomic_DNA"/>
</dbReference>
<evidence type="ECO:0000256" key="1">
    <source>
        <dbReference type="ARBA" id="ARBA00010940"/>
    </source>
</evidence>
<dbReference type="FunFam" id="1.10.10.10:FF:000008">
    <property type="entry name" value="E2F transcription factor 1"/>
    <property type="match status" value="1"/>
</dbReference>
<reference evidence="9" key="1">
    <citation type="journal article" date="2017" name="Gigascience">
        <title>The genome draft of coconut (Cocos nucifera).</title>
        <authorList>
            <person name="Xiao Y."/>
            <person name="Xu P."/>
            <person name="Fan H."/>
            <person name="Baudouin L."/>
            <person name="Xia W."/>
            <person name="Bocs S."/>
            <person name="Xu J."/>
            <person name="Li Q."/>
            <person name="Guo A."/>
            <person name="Zhou L."/>
            <person name="Li J."/>
            <person name="Wu Y."/>
            <person name="Ma Z."/>
            <person name="Armero A."/>
            <person name="Issali A.E."/>
            <person name="Liu N."/>
            <person name="Peng M."/>
            <person name="Yang Y."/>
        </authorList>
    </citation>
    <scope>NUCLEOTIDE SEQUENCE</scope>
    <source>
        <tissue evidence="9">Spear leaf of Hainan Tall coconut</tissue>
    </source>
</reference>
<dbReference type="GO" id="GO:0046983">
    <property type="term" value="F:protein dimerization activity"/>
    <property type="evidence" value="ECO:0007669"/>
    <property type="project" value="InterPro"/>
</dbReference>
<evidence type="ECO:0000256" key="3">
    <source>
        <dbReference type="ARBA" id="ARBA00023125"/>
    </source>
</evidence>
<dbReference type="Pfam" id="PF16421">
    <property type="entry name" value="E2F_CC-MB"/>
    <property type="match status" value="1"/>
</dbReference>
<dbReference type="InterPro" id="IPR003316">
    <property type="entry name" value="E2F_WHTH_DNA-bd_dom"/>
</dbReference>
<comment type="caution">
    <text evidence="9">The sequence shown here is derived from an EMBL/GenBank/DDBJ whole genome shotgun (WGS) entry which is preliminary data.</text>
</comment>
<dbReference type="Gene3D" id="1.10.10.10">
    <property type="entry name" value="Winged helix-like DNA-binding domain superfamily/Winged helix DNA-binding domain"/>
    <property type="match status" value="1"/>
</dbReference>
<dbReference type="Pfam" id="PF02319">
    <property type="entry name" value="WHD_E2F_TDP"/>
    <property type="match status" value="1"/>
</dbReference>
<feature type="compositionally biased region" description="Polar residues" evidence="7">
    <location>
        <begin position="410"/>
        <end position="422"/>
    </location>
</feature>
<feature type="region of interest" description="Disordered" evidence="7">
    <location>
        <begin position="392"/>
        <end position="422"/>
    </location>
</feature>
<evidence type="ECO:0000256" key="2">
    <source>
        <dbReference type="ARBA" id="ARBA00023015"/>
    </source>
</evidence>
<dbReference type="CDD" id="cd14660">
    <property type="entry name" value="E2F_DD"/>
    <property type="match status" value="1"/>
</dbReference>
<keyword evidence="3 6" id="KW-0238">DNA-binding</keyword>
<evidence type="ECO:0000313" key="10">
    <source>
        <dbReference type="Proteomes" id="UP000797356"/>
    </source>
</evidence>
<dbReference type="PANTHER" id="PTHR12081:SF18">
    <property type="entry name" value="TRANSCRIPTION FACTOR E2F2-RELATED"/>
    <property type="match status" value="1"/>
</dbReference>
<sequence>MSGVEGSSLQPAELRLPSPHHRAPQVLRPAAHRHFPFFPAPRTSSPTPGLDPHVLPGRSLGPADKDRIADVESVGNFGDLNNWHLCQVSRCIGSSRLVLAKQVKKPTNGTEIDKVEIGEGPIGQGQKEETGSHMLPTESVTGAKRPRKPKPSKQKKTVQQHILGAAEGNLSNILNTSSCRYDSSLGLLTKKFINLLQRADDGTLDLNRAAEILDVQKRRIYDITNVLEGVGLIEKTLKNRIRWKGIDMSRPKELDDQITVFKAEVETLYAEDCRLDGMIREMQDNLRILTEDENNQKWLYVTNDDINNLPCFEDSTLIAIRAPHGTSIEVPNPDEGLDFPQRRYQILSRSSMGPIDMYLISNHGEIYEASNWNQQPAAMDLCAESSCKNDTSFRPVDQNSGGTSERGHDQVTQNNSSGSVTSEDCTAGILKIVPSDNDMDADYWFLTDLGASITDTWRTEGVDDGEPFLDLLDNVILLEPFDHFMTLSMSFLWSTS</sequence>
<comment type="subcellular location">
    <subcellularLocation>
        <location evidence="6">Nucleus</location>
    </subcellularLocation>
</comment>
<evidence type="ECO:0000313" key="9">
    <source>
        <dbReference type="EMBL" id="KAG1354045.1"/>
    </source>
</evidence>
<name>A0A8K0IDQ9_COCNU</name>
<keyword evidence="6" id="KW-0539">Nucleus</keyword>
<feature type="domain" description="E2F/DP family winged-helix DNA-binding" evidence="8">
    <location>
        <begin position="180"/>
        <end position="245"/>
    </location>
</feature>
<dbReference type="InterPro" id="IPR036388">
    <property type="entry name" value="WH-like_DNA-bd_sf"/>
</dbReference>
<dbReference type="SMART" id="SM01372">
    <property type="entry name" value="E2F_TDP"/>
    <property type="match status" value="1"/>
</dbReference>
<dbReference type="SUPFAM" id="SSF46785">
    <property type="entry name" value="Winged helix' DNA-binding domain"/>
    <property type="match status" value="1"/>
</dbReference>